<feature type="domain" description="Teneurin-like YD-shell" evidence="2">
    <location>
        <begin position="97"/>
        <end position="381"/>
    </location>
</feature>
<dbReference type="Pfam" id="PF14412">
    <property type="entry name" value="AHH"/>
    <property type="match status" value="1"/>
</dbReference>
<organism evidence="3 4">
    <name type="scientific">Aneurinibacillus aneurinilyticus</name>
    <name type="common">Bacillus aneurinolyticus</name>
    <dbReference type="NCBI Taxonomy" id="1391"/>
    <lineage>
        <taxon>Bacteria</taxon>
        <taxon>Bacillati</taxon>
        <taxon>Bacillota</taxon>
        <taxon>Bacilli</taxon>
        <taxon>Bacillales</taxon>
        <taxon>Paenibacillaceae</taxon>
        <taxon>Aneurinibacillus group</taxon>
        <taxon>Aneurinibacillus</taxon>
    </lineage>
</organism>
<comment type="caution">
    <text evidence="3">The sequence shown here is derived from an EMBL/GenBank/DDBJ whole genome shotgun (WGS) entry which is preliminary data.</text>
</comment>
<dbReference type="AlphaFoldDB" id="A0A848CU29"/>
<dbReference type="Pfam" id="PF25023">
    <property type="entry name" value="TEN_YD-shell"/>
    <property type="match status" value="1"/>
</dbReference>
<dbReference type="InterPro" id="IPR056823">
    <property type="entry name" value="TEN-like_YD-shell"/>
</dbReference>
<evidence type="ECO:0000256" key="1">
    <source>
        <dbReference type="ARBA" id="ARBA00022737"/>
    </source>
</evidence>
<evidence type="ECO:0000313" key="4">
    <source>
        <dbReference type="Proteomes" id="UP000561326"/>
    </source>
</evidence>
<dbReference type="Proteomes" id="UP000561326">
    <property type="component" value="Unassembled WGS sequence"/>
</dbReference>
<protein>
    <submittedName>
        <fullName evidence="3">RHS repeat protein</fullName>
    </submittedName>
</protein>
<sequence>MIKEWQNDHWISNSYDELGNRSQITSSLGAKIDVARNEMGNVSQITASRSEQEHWTTSMQYNELGQEIERILPGDVISKWQYDATGRPTHHRISSQNRDTRRRVYHWGVNHQLRSMVNELTGVKVTYGYDEFSNLVWSNQGGQFDFLHRSVDDVGNLYETKEMTDRVYGAGSRLLETQEATFSYDEEGNLIQKVEKSGDTWKYEYFGNGMMSKVIKPDKTEVTFKYDSLGRRAEKSSDEKTMKFIWDGNTILHEWVECGNAYGATNTSTYTATQNPENKAENLVTWIFEPDTFIPSAKITSEGSYSITSDHLGKPVKAYDEEGNRVWSAELDIFGRVNEFTGEKDFIPFRYQGQYEDKEVNLCYNRFRYYLPSEGMYTQQDPIGLEGSNPTLYGYIRDSNIEVDPLGLTNWSAFLRALNIPQSPELTNPHGHHIVFKGVFKDKRGVYVKISQGILDKYKIDINDPSNLMWASNTKGVHTEENAKKVAEALMEKHKELLPQLTGEADAFKNAQKQMKEHLQKVGEKVFGCY</sequence>
<dbReference type="Gene3D" id="2.180.10.10">
    <property type="entry name" value="RHS repeat-associated core"/>
    <property type="match status" value="1"/>
</dbReference>
<evidence type="ECO:0000259" key="2">
    <source>
        <dbReference type="Pfam" id="PF25023"/>
    </source>
</evidence>
<reference evidence="3 4" key="1">
    <citation type="submission" date="2020-04" db="EMBL/GenBank/DDBJ databases">
        <authorList>
            <person name="Hitch T.C.A."/>
            <person name="Wylensek D."/>
            <person name="Clavel T."/>
        </authorList>
    </citation>
    <scope>NUCLEOTIDE SEQUENCE [LARGE SCALE GENOMIC DNA]</scope>
    <source>
        <strain evidence="3 4">WB01_D5_05</strain>
    </source>
</reference>
<name>A0A848CU29_ANEAE</name>
<dbReference type="PANTHER" id="PTHR32305">
    <property type="match status" value="1"/>
</dbReference>
<gene>
    <name evidence="3" type="ORF">HF838_22995</name>
</gene>
<proteinExistence type="predicted"/>
<dbReference type="InterPro" id="IPR022385">
    <property type="entry name" value="Rhs_assc_core"/>
</dbReference>
<dbReference type="InterPro" id="IPR006530">
    <property type="entry name" value="YD"/>
</dbReference>
<evidence type="ECO:0000313" key="3">
    <source>
        <dbReference type="EMBL" id="NMF01075.1"/>
    </source>
</evidence>
<keyword evidence="1" id="KW-0677">Repeat</keyword>
<dbReference type="NCBIfam" id="TIGR03696">
    <property type="entry name" value="Rhs_assc_core"/>
    <property type="match status" value="1"/>
</dbReference>
<accession>A0A848CU29</accession>
<dbReference type="NCBIfam" id="TIGR01643">
    <property type="entry name" value="YD_repeat_2x"/>
    <property type="match status" value="1"/>
</dbReference>
<dbReference type="InterPro" id="IPR032871">
    <property type="entry name" value="AHH_dom_containing"/>
</dbReference>
<dbReference type="RefSeq" id="WP_168976534.1">
    <property type="nucleotide sequence ID" value="NZ_JABAGO010000065.1"/>
</dbReference>
<dbReference type="InterPro" id="IPR050708">
    <property type="entry name" value="T6SS_VgrG/RHS"/>
</dbReference>
<dbReference type="PANTHER" id="PTHR32305:SF15">
    <property type="entry name" value="PROTEIN RHSA-RELATED"/>
    <property type="match status" value="1"/>
</dbReference>
<dbReference type="EMBL" id="JABAGO010000065">
    <property type="protein sequence ID" value="NMF01075.1"/>
    <property type="molecule type" value="Genomic_DNA"/>
</dbReference>